<evidence type="ECO:0000256" key="4">
    <source>
        <dbReference type="ARBA" id="ARBA00023180"/>
    </source>
</evidence>
<keyword evidence="3" id="KW-0378">Hydrolase</keyword>
<dbReference type="PANTHER" id="PTHR23221">
    <property type="entry name" value="GLYCOSYLPHOSPHATIDYLINOSITOL PHOSPHOLIPASE D"/>
    <property type="match status" value="1"/>
</dbReference>
<sequence length="488" mass="47783">MTSRVLGTGVVLAVTLAAAVVALPAAALPAPAPDPHGPRADFNGDGYPDLAFAAPGATVKGFKGAGYVGVAYGSRNGIKDSAKRVFTQASAGVPGTPEAGDAFGSAIASADLDQDGYADLVVGSQGEKIGAAESAGGGVTVLWGGPGGLAGGSTLLTGEEYDGLGRWLAVGDFDGDGAPDVVGAGHMALHALSGPFTRDGVAAAATEIPNGDDWRNLDVAAGDLNGDGRDDLAVVANDGDEYDARRIMIGLGGPAGLGPDLTAVKGKNGYNLQGGEHIAVGNVNNDRYADLAVGRAVDGYDSDLDLPLAKGGMLTYVPGGASGPQGTKAVVLNQDSPGVPGAAEHSDNFGASVAIGDTDGDGYGEIAVGVPGEDQGTVASAGGLVVLPGTAAGPTGQGSYGFNQGTPDVVGAVEKNDRFGGAAALRDLNGDGRTELAVGAPGENAGEGSLWVFPATATGLVAKGSFSFGHGTLGTVATKAELGSGFNR</sequence>
<organism evidence="6 7">
    <name type="scientific">Streptomyces anulatus</name>
    <name type="common">Streptomyces chrysomallus</name>
    <dbReference type="NCBI Taxonomy" id="1892"/>
    <lineage>
        <taxon>Bacteria</taxon>
        <taxon>Bacillati</taxon>
        <taxon>Actinomycetota</taxon>
        <taxon>Actinomycetes</taxon>
        <taxon>Kitasatosporales</taxon>
        <taxon>Streptomycetaceae</taxon>
        <taxon>Streptomyces</taxon>
    </lineage>
</organism>
<dbReference type="InterPro" id="IPR000413">
    <property type="entry name" value="Integrin_alpha"/>
</dbReference>
<proteinExistence type="predicted"/>
<dbReference type="Proteomes" id="UP001431926">
    <property type="component" value="Chromosome"/>
</dbReference>
<feature type="signal peptide" evidence="5">
    <location>
        <begin position="1"/>
        <end position="27"/>
    </location>
</feature>
<dbReference type="InterPro" id="IPR028994">
    <property type="entry name" value="Integrin_alpha_N"/>
</dbReference>
<evidence type="ECO:0000256" key="1">
    <source>
        <dbReference type="ARBA" id="ARBA00022729"/>
    </source>
</evidence>
<keyword evidence="1 5" id="KW-0732">Signal</keyword>
<accession>A0ABZ1ZLN9</accession>
<dbReference type="PANTHER" id="PTHR23221:SF7">
    <property type="entry name" value="PHOSPHATIDYLINOSITOL-GLYCAN-SPECIFIC PHOSPHOLIPASE D"/>
    <property type="match status" value="1"/>
</dbReference>
<name>A0ABZ1ZLN9_STRAQ</name>
<evidence type="ECO:0000313" key="7">
    <source>
        <dbReference type="Proteomes" id="UP001431926"/>
    </source>
</evidence>
<dbReference type="EMBL" id="CP109491">
    <property type="protein sequence ID" value="WUX39595.1"/>
    <property type="molecule type" value="Genomic_DNA"/>
</dbReference>
<keyword evidence="4" id="KW-0325">Glycoprotein</keyword>
<dbReference type="PRINTS" id="PR01185">
    <property type="entry name" value="INTEGRINA"/>
</dbReference>
<reference evidence="6" key="1">
    <citation type="submission" date="2022-10" db="EMBL/GenBank/DDBJ databases">
        <title>The complete genomes of actinobacterial strains from the NBC collection.</title>
        <authorList>
            <person name="Joergensen T.S."/>
            <person name="Alvarez Arevalo M."/>
            <person name="Sterndorff E.B."/>
            <person name="Faurdal D."/>
            <person name="Vuksanovic O."/>
            <person name="Mourched A.-S."/>
            <person name="Charusanti P."/>
            <person name="Shaw S."/>
            <person name="Blin K."/>
            <person name="Weber T."/>
        </authorList>
    </citation>
    <scope>NUCLEOTIDE SEQUENCE</scope>
    <source>
        <strain evidence="6">NBC_01436</strain>
    </source>
</reference>
<dbReference type="Gene3D" id="2.130.10.130">
    <property type="entry name" value="Integrin alpha, N-terminal"/>
    <property type="match status" value="4"/>
</dbReference>
<feature type="chain" id="PRO_5045545615" evidence="5">
    <location>
        <begin position="28"/>
        <end position="488"/>
    </location>
</feature>
<dbReference type="Pfam" id="PF01839">
    <property type="entry name" value="FG-GAP"/>
    <property type="match status" value="5"/>
</dbReference>
<dbReference type="InterPro" id="IPR013517">
    <property type="entry name" value="FG-GAP"/>
</dbReference>
<dbReference type="PROSITE" id="PS51470">
    <property type="entry name" value="FG_GAP"/>
    <property type="match status" value="3"/>
</dbReference>
<keyword evidence="7" id="KW-1185">Reference proteome</keyword>
<dbReference type="RefSeq" id="WP_329357822.1">
    <property type="nucleotide sequence ID" value="NZ_CP109490.1"/>
</dbReference>
<dbReference type="SUPFAM" id="SSF69318">
    <property type="entry name" value="Integrin alpha N-terminal domain"/>
    <property type="match status" value="2"/>
</dbReference>
<keyword evidence="2" id="KW-0677">Repeat</keyword>
<evidence type="ECO:0000313" key="6">
    <source>
        <dbReference type="EMBL" id="WUX39595.1"/>
    </source>
</evidence>
<evidence type="ECO:0000256" key="5">
    <source>
        <dbReference type="SAM" id="SignalP"/>
    </source>
</evidence>
<evidence type="ECO:0000256" key="3">
    <source>
        <dbReference type="ARBA" id="ARBA00022801"/>
    </source>
</evidence>
<dbReference type="InterPro" id="IPR013519">
    <property type="entry name" value="Int_alpha_beta-p"/>
</dbReference>
<dbReference type="SMART" id="SM00191">
    <property type="entry name" value="Int_alpha"/>
    <property type="match status" value="6"/>
</dbReference>
<gene>
    <name evidence="6" type="ORF">OG367_26810</name>
</gene>
<protein>
    <submittedName>
        <fullName evidence="6">VCBS repeat-containing protein</fullName>
    </submittedName>
</protein>
<evidence type="ECO:0000256" key="2">
    <source>
        <dbReference type="ARBA" id="ARBA00022737"/>
    </source>
</evidence>